<evidence type="ECO:0000256" key="1">
    <source>
        <dbReference type="SAM" id="SignalP"/>
    </source>
</evidence>
<evidence type="ECO:0000313" key="2">
    <source>
        <dbReference type="EMBL" id="MBK0380232.1"/>
    </source>
</evidence>
<sequence>MKLKVFNESIIALMLMSVFSLTAFSQQIPAAPPVTPKAQDHAINDNDDININVNINLEKLKTTIKNLSTIQGKQVELAMQDLGKSLEAGFKDFGDNFDKNFNVNIPDISIDIDNPARLSEDDYKQQLADGKLVEKIKNYSKSYSVDGNDVLQINNTFGKITVNTWNKNEFKVDVQMKFGARDESTVNYMADGSSISSSKTGSVVSFKTNLFNGNSGNNNRTHIEINYTVYMPASNGIDITNRFGSVSLPELSGKTLLRVSYGGLTAAGLTNTENDVKVSYGDANITDFNSGKLRVSYGSLKTGTVNNIDAHISFSSIDIDRLKGAANVDIKYGDGFRIGTIDKTVSNINVDAAFTNIDFDFKNSEAFNFDVTTKMGGFDFNDDKVKCTYKSTDEQKGWSSTKTYKGYIGKANTNGKIIIRGNFTQVNFQ</sequence>
<name>A0A934PV67_9SPHI</name>
<keyword evidence="3" id="KW-1185">Reference proteome</keyword>
<organism evidence="2 3">
    <name type="scientific">Mucilaginibacter segetis</name>
    <dbReference type="NCBI Taxonomy" id="2793071"/>
    <lineage>
        <taxon>Bacteria</taxon>
        <taxon>Pseudomonadati</taxon>
        <taxon>Bacteroidota</taxon>
        <taxon>Sphingobacteriia</taxon>
        <taxon>Sphingobacteriales</taxon>
        <taxon>Sphingobacteriaceae</taxon>
        <taxon>Mucilaginibacter</taxon>
    </lineage>
</organism>
<accession>A0A934PV67</accession>
<dbReference type="EMBL" id="JAEHFW010000002">
    <property type="protein sequence ID" value="MBK0380232.1"/>
    <property type="molecule type" value="Genomic_DNA"/>
</dbReference>
<evidence type="ECO:0008006" key="4">
    <source>
        <dbReference type="Google" id="ProtNLM"/>
    </source>
</evidence>
<dbReference type="RefSeq" id="WP_200066760.1">
    <property type="nucleotide sequence ID" value="NZ_JAEHFW010000002.1"/>
</dbReference>
<feature type="chain" id="PRO_5037945060" description="Adhesin domain-containing protein" evidence="1">
    <location>
        <begin position="26"/>
        <end position="429"/>
    </location>
</feature>
<proteinExistence type="predicted"/>
<gene>
    <name evidence="2" type="ORF">I5M19_12990</name>
</gene>
<protein>
    <recommendedName>
        <fullName evidence="4">Adhesin domain-containing protein</fullName>
    </recommendedName>
</protein>
<reference evidence="2" key="1">
    <citation type="submission" date="2020-12" db="EMBL/GenBank/DDBJ databases">
        <title>Bacterial novel species Mucilaginibacter sp. SD-g isolated from soil.</title>
        <authorList>
            <person name="Jung H.-Y."/>
        </authorList>
    </citation>
    <scope>NUCLEOTIDE SEQUENCE</scope>
    <source>
        <strain evidence="2">SD-g</strain>
    </source>
</reference>
<comment type="caution">
    <text evidence="2">The sequence shown here is derived from an EMBL/GenBank/DDBJ whole genome shotgun (WGS) entry which is preliminary data.</text>
</comment>
<keyword evidence="1" id="KW-0732">Signal</keyword>
<dbReference type="AlphaFoldDB" id="A0A934PV67"/>
<feature type="signal peptide" evidence="1">
    <location>
        <begin position="1"/>
        <end position="25"/>
    </location>
</feature>
<dbReference type="Proteomes" id="UP000613193">
    <property type="component" value="Unassembled WGS sequence"/>
</dbReference>
<evidence type="ECO:0000313" key="3">
    <source>
        <dbReference type="Proteomes" id="UP000613193"/>
    </source>
</evidence>